<dbReference type="Proteomes" id="UP000325372">
    <property type="component" value="Unassembled WGS sequence"/>
</dbReference>
<gene>
    <name evidence="4" type="ORF">F3N42_00360</name>
</gene>
<dbReference type="Gene3D" id="3.40.50.410">
    <property type="entry name" value="von Willebrand factor, type A domain"/>
    <property type="match status" value="2"/>
</dbReference>
<evidence type="ECO:0000256" key="2">
    <source>
        <dbReference type="SAM" id="SignalP"/>
    </source>
</evidence>
<protein>
    <submittedName>
        <fullName evidence="4">VWA domain-containing protein</fullName>
    </submittedName>
</protein>
<dbReference type="InterPro" id="IPR002035">
    <property type="entry name" value="VWF_A"/>
</dbReference>
<reference evidence="4 5" key="1">
    <citation type="submission" date="2019-09" db="EMBL/GenBank/DDBJ databases">
        <title>Wenzhouxiangella sp. Genome sequencing and assembly.</title>
        <authorList>
            <person name="Zhang R."/>
        </authorList>
    </citation>
    <scope>NUCLEOTIDE SEQUENCE [LARGE SCALE GENOMIC DNA]</scope>
    <source>
        <strain evidence="4 5">W260</strain>
    </source>
</reference>
<feature type="signal peptide" evidence="2">
    <location>
        <begin position="1"/>
        <end position="25"/>
    </location>
</feature>
<dbReference type="EMBL" id="VYXP01000001">
    <property type="protein sequence ID" value="KAA9134038.1"/>
    <property type="molecule type" value="Genomic_DNA"/>
</dbReference>
<evidence type="ECO:0000259" key="3">
    <source>
        <dbReference type="PROSITE" id="PS50234"/>
    </source>
</evidence>
<dbReference type="PROSITE" id="PS50234">
    <property type="entry name" value="VWFA"/>
    <property type="match status" value="1"/>
</dbReference>
<dbReference type="SMART" id="SM00327">
    <property type="entry name" value="VWA"/>
    <property type="match status" value="1"/>
</dbReference>
<feature type="region of interest" description="Disordered" evidence="1">
    <location>
        <begin position="1244"/>
        <end position="1272"/>
    </location>
</feature>
<comment type="caution">
    <text evidence="4">The sequence shown here is derived from an EMBL/GenBank/DDBJ whole genome shotgun (WGS) entry which is preliminary data.</text>
</comment>
<proteinExistence type="predicted"/>
<dbReference type="RefSeq" id="WP_150862388.1">
    <property type="nucleotide sequence ID" value="NZ_VYXP01000001.1"/>
</dbReference>
<feature type="chain" id="PRO_5024276270" evidence="2">
    <location>
        <begin position="26"/>
        <end position="1797"/>
    </location>
</feature>
<dbReference type="SUPFAM" id="SSF89260">
    <property type="entry name" value="Collagen-binding domain"/>
    <property type="match status" value="1"/>
</dbReference>
<evidence type="ECO:0000313" key="4">
    <source>
        <dbReference type="EMBL" id="KAA9134038.1"/>
    </source>
</evidence>
<sequence>MTKLRFLFFGVLTFTGALVVTDSLAQPTVYEAEPNDTPMDANPISGPVKLYGSMVNKDQDGFIWTVTDDDARKTWDFELHGIPGALTVVDLVKVEMTEDGTGVESYQTIMKMGTRDGVTPSIHRKQLFEPGEYLLGIAYAGGPSQGGGVYRPPMATLSFGDEAGDVNESITNELPAADSNPGRARAWQFLIRESGSLTVSRNPGGREQREQAQSVRLGSYFATYEALETAWYSFTFNEHDATQRWDIEIRSPIGRPLRARLVDGEGQALVDGKTDSHGRILFPGLAPAPGTWYLELTTSEPGFIQAVFATAAGQRVEGEEAEPNNTKEIANRVEFSQPVVGRINRSDSADIFRFEIDEPTSDQVLAFRVESNPPASMKVCLFDADWTTTQCRSQVSPVELTNLQLSPGEWGVSISRADETEYSLSMQTLGAIESGVEAEPNDYRTFATGVPENLRIKGQFDGADTDWYRFQIADEAQLWRFQVIGDNLHEVRYFNGAGEERASQRVDKGRRRVRLEDTYLLPGTHYLSLSAKEEEAGGEYTVLARPLGPPDPDGELEPNNSANKQRLAFGQTRNGLLADDVDHDWYRFFLPGEDHIRLTLTPPADGHVWMDMYWYSALMGNGRRDGPGEPLVIQGLFPPGDYSVKLNAKVPSDAEYTLSLERLPRFSCPADCEPNGMKAVPLAAPLPADLVLEGRAGDWGDWDYYQLPAFDAPVTLRVMTPEPIRQLKLGTAFHASTQLSYDSELGGYQAEVPAGDAQRLMVSSSGATYRLAVEFPNGEIEAVTEALPAMLDMTFEADTVAAFRRFGQELPGELRVTNTGDAELAVELEAATSDHRWHVNLEDTAVTVPAGAERVVPVTVLVPDDAWADRPVRISAVARDPARRQVETGRDIAVDRDVLPVGSRLDWPIAEGLRGGLNAAWAPFGATWMDSPNPVGRDRYMRDDVLFGGKNAFNSCRRDTLGMPEWSLDLPGDEPLPVAGFALNHFGIDKAFQMAHQVTLLVSDDGVEWEPVLSVDVPPLMTEQSFAMERSVPARFARLRIDAIWQEASYCYAVQAGEWKVVLEPGFDLSGGQGFDIAQLDLGGHVVRQIPLSASGPAPILEVDGNKETVYPRGWATRDYVIGFKRNRTAQVARVEWIELEGQEHGFDHLTVMGSLESPSGPWVRLGEVDIVDGENHAEVVLPRPEWARFIRVAARFKPDRKSALAPEQIKVWERPIDVEYRSVLSEWGDINYRAYYEHQAGVPATPEEWTSDNTSRDRAAPLAPGKPARGRVSLETGTAHWYRITLPADHNTLTIDLSGENTVRTILALEDEAGNPVPLRRIDPRTKANLNVFQAVLEPGGSAWLNVEEPPRNVVFAWDTSPSVASLIPRIRNTLVAYASEVVPGREAVNLMPFSSPPLLKQWLGQPYILQTALNEYDRGTGSSAALTTLKGASMALAPRAGSKAVLIITDGGTTPNYGAWPEMDEARPRIFGLQVAGDSRWNLDVMRDWSSVNAGHFSQLRYDGEMEVAYDRAATLMRRPAEYVLTANTEFNEAPGPGLLNVLRGENGPGSGGAAIALILDASGSMLQRVDGKRRIAVAREVLTEAVREQIPAGTPVALRVFGHREVDSCRTDLEIPLGPLDPAAAAEKIAGIQAMNLARTPIADSLAAVPGDLGGRTAGTVVLVTDGEETCDGDPAAVVESLREKGFNVTLNIVGFAIDEPELAAQFEAWATAGGGRYFGAADQAGLSGALAQALRVPFRVLDAGGNEVASGQVGGDAVELEPGIYRVIVATEPAQVFEDITVLGEDQQDIVID</sequence>
<keyword evidence="5" id="KW-1185">Reference proteome</keyword>
<dbReference type="Gene3D" id="2.60.120.380">
    <property type="match status" value="4"/>
</dbReference>
<accession>A0A5N0THS3</accession>
<evidence type="ECO:0000256" key="1">
    <source>
        <dbReference type="SAM" id="MobiDB-lite"/>
    </source>
</evidence>
<keyword evidence="2" id="KW-0732">Signal</keyword>
<dbReference type="SUPFAM" id="SSF53300">
    <property type="entry name" value="vWA-like"/>
    <property type="match status" value="2"/>
</dbReference>
<dbReference type="InterPro" id="IPR036465">
    <property type="entry name" value="vWFA_dom_sf"/>
</dbReference>
<evidence type="ECO:0000313" key="5">
    <source>
        <dbReference type="Proteomes" id="UP000325372"/>
    </source>
</evidence>
<organism evidence="4 5">
    <name type="scientific">Marinihelvus fidelis</name>
    <dbReference type="NCBI Taxonomy" id="2613842"/>
    <lineage>
        <taxon>Bacteria</taxon>
        <taxon>Pseudomonadati</taxon>
        <taxon>Pseudomonadota</taxon>
        <taxon>Gammaproteobacteria</taxon>
        <taxon>Chromatiales</taxon>
        <taxon>Wenzhouxiangellaceae</taxon>
        <taxon>Marinihelvus</taxon>
    </lineage>
</organism>
<name>A0A5N0THS3_9GAMM</name>
<feature type="domain" description="VWFA" evidence="3">
    <location>
        <begin position="1557"/>
        <end position="1738"/>
    </location>
</feature>